<dbReference type="PANTHER" id="PTHR17357:SF0">
    <property type="entry name" value="GANGLIOSIDE GM2 ACTIVATOR"/>
    <property type="match status" value="1"/>
</dbReference>
<keyword evidence="1 2" id="KW-0732">Signal</keyword>
<protein>
    <recommendedName>
        <fullName evidence="3">MD-2-related lipid-recognition domain-containing protein</fullName>
    </recommendedName>
</protein>
<feature type="chain" id="PRO_5043404040" description="MD-2-related lipid-recognition domain-containing protein" evidence="2">
    <location>
        <begin position="19"/>
        <end position="136"/>
    </location>
</feature>
<dbReference type="AlphaFoldDB" id="A0AAU9VYX1"/>
<comment type="caution">
    <text evidence="4">The sequence shown here is derived from an EMBL/GenBank/DDBJ whole genome shotgun (WGS) entry which is preliminary data.</text>
</comment>
<feature type="signal peptide" evidence="2">
    <location>
        <begin position="1"/>
        <end position="18"/>
    </location>
</feature>
<dbReference type="InterPro" id="IPR036846">
    <property type="entry name" value="GM2-AP_sf"/>
</dbReference>
<feature type="non-terminal residue" evidence="4">
    <location>
        <position position="136"/>
    </location>
</feature>
<dbReference type="GO" id="GO:0009898">
    <property type="term" value="C:cytoplasmic side of plasma membrane"/>
    <property type="evidence" value="ECO:0007669"/>
    <property type="project" value="TreeGrafter"/>
</dbReference>
<evidence type="ECO:0000313" key="5">
    <source>
        <dbReference type="Proteomes" id="UP001159428"/>
    </source>
</evidence>
<evidence type="ECO:0000313" key="4">
    <source>
        <dbReference type="EMBL" id="CAH3038941.1"/>
    </source>
</evidence>
<dbReference type="PANTHER" id="PTHR17357">
    <property type="entry name" value="GM2 GANGLIOSIDE ACTIVATOR PROTEIN"/>
    <property type="match status" value="1"/>
</dbReference>
<evidence type="ECO:0000256" key="2">
    <source>
        <dbReference type="SAM" id="SignalP"/>
    </source>
</evidence>
<evidence type="ECO:0000259" key="3">
    <source>
        <dbReference type="Pfam" id="PF02221"/>
    </source>
</evidence>
<dbReference type="SUPFAM" id="SSF63707">
    <property type="entry name" value="Ganglioside M2 (gm2) activator"/>
    <property type="match status" value="1"/>
</dbReference>
<dbReference type="InterPro" id="IPR003172">
    <property type="entry name" value="ML_dom"/>
</dbReference>
<evidence type="ECO:0000256" key="1">
    <source>
        <dbReference type="ARBA" id="ARBA00022729"/>
    </source>
</evidence>
<dbReference type="InterPro" id="IPR028996">
    <property type="entry name" value="GM2-AP"/>
</dbReference>
<proteinExistence type="predicted"/>
<dbReference type="Gene3D" id="2.70.220.10">
    <property type="entry name" value="Ganglioside GM2 activator"/>
    <property type="match status" value="1"/>
</dbReference>
<dbReference type="Pfam" id="PF02221">
    <property type="entry name" value="E1_DerP2_DerF2"/>
    <property type="match status" value="1"/>
</dbReference>
<gene>
    <name evidence="4" type="ORF">PMEA_00022016</name>
</gene>
<dbReference type="GO" id="GO:0005319">
    <property type="term" value="F:lipid transporter activity"/>
    <property type="evidence" value="ECO:0007669"/>
    <property type="project" value="TreeGrafter"/>
</dbReference>
<name>A0AAU9VYX1_9CNID</name>
<sequence length="136" mass="15267">MAIKKIFIFMALAFAVDAFKWKHCEDNLPLRVDSLSLSPHPLRLRKGQRVTLGGKFRVGENAGTNYKVDALVWKKLPIIGWAKVPCFGMCTHSIRCEKLVDFLKGAKCPLAPGSYEVKQQTHSMPDIPIPSFLKNV</sequence>
<dbReference type="GO" id="GO:0008047">
    <property type="term" value="F:enzyme activator activity"/>
    <property type="evidence" value="ECO:0007669"/>
    <property type="project" value="InterPro"/>
</dbReference>
<keyword evidence="5" id="KW-1185">Reference proteome</keyword>
<dbReference type="EMBL" id="CALNXJ010000004">
    <property type="protein sequence ID" value="CAH3038941.1"/>
    <property type="molecule type" value="Genomic_DNA"/>
</dbReference>
<accession>A0AAU9VYX1</accession>
<feature type="domain" description="MD-2-related lipid-recognition" evidence="3">
    <location>
        <begin position="19"/>
        <end position="126"/>
    </location>
</feature>
<organism evidence="4 5">
    <name type="scientific">Pocillopora meandrina</name>
    <dbReference type="NCBI Taxonomy" id="46732"/>
    <lineage>
        <taxon>Eukaryota</taxon>
        <taxon>Metazoa</taxon>
        <taxon>Cnidaria</taxon>
        <taxon>Anthozoa</taxon>
        <taxon>Hexacorallia</taxon>
        <taxon>Scleractinia</taxon>
        <taxon>Astrocoeniina</taxon>
        <taxon>Pocilloporidae</taxon>
        <taxon>Pocillopora</taxon>
    </lineage>
</organism>
<dbReference type="Proteomes" id="UP001159428">
    <property type="component" value="Unassembled WGS sequence"/>
</dbReference>
<reference evidence="4 5" key="1">
    <citation type="submission" date="2022-05" db="EMBL/GenBank/DDBJ databases">
        <authorList>
            <consortium name="Genoscope - CEA"/>
            <person name="William W."/>
        </authorList>
    </citation>
    <scope>NUCLEOTIDE SEQUENCE [LARGE SCALE GENOMIC DNA]</scope>
</reference>
<dbReference type="GO" id="GO:0006689">
    <property type="term" value="P:ganglioside catabolic process"/>
    <property type="evidence" value="ECO:0007669"/>
    <property type="project" value="InterPro"/>
</dbReference>